<keyword evidence="2" id="KW-1185">Reference proteome</keyword>
<evidence type="ECO:0000313" key="2">
    <source>
        <dbReference type="Proteomes" id="UP001620234"/>
    </source>
</evidence>
<dbReference type="RefSeq" id="WP_404671772.1">
    <property type="nucleotide sequence ID" value="NZ_JBJDPD010000001.1"/>
</dbReference>
<reference evidence="1 2" key="1">
    <citation type="submission" date="2024-11" db="EMBL/GenBank/DDBJ databases">
        <title>The Natural Products Discovery Center: Release of the First 8490 Sequenced Strains for Exploring Actinobacteria Biosynthetic Diversity.</title>
        <authorList>
            <person name="Kalkreuter E."/>
            <person name="Kautsar S.A."/>
            <person name="Yang D."/>
            <person name="Bader C.D."/>
            <person name="Teijaro C.N."/>
            <person name="Fluegel L."/>
            <person name="Davis C.M."/>
            <person name="Simpson J.R."/>
            <person name="Lauterbach L."/>
            <person name="Steele A.D."/>
            <person name="Gui C."/>
            <person name="Meng S."/>
            <person name="Li G."/>
            <person name="Viehrig K."/>
            <person name="Ye F."/>
            <person name="Su P."/>
            <person name="Kiefer A.F."/>
            <person name="Nichols A."/>
            <person name="Cepeda A.J."/>
            <person name="Yan W."/>
            <person name="Fan B."/>
            <person name="Jiang Y."/>
            <person name="Adhikari A."/>
            <person name="Zheng C.-J."/>
            <person name="Schuster L."/>
            <person name="Cowan T.M."/>
            <person name="Smanski M.J."/>
            <person name="Chevrette M.G."/>
            <person name="De Carvalho L.P.S."/>
            <person name="Shen B."/>
        </authorList>
    </citation>
    <scope>NUCLEOTIDE SEQUENCE [LARGE SCALE GENOMIC DNA]</scope>
    <source>
        <strain evidence="1 2">NPDC077433</strain>
    </source>
</reference>
<name>A0ABW8L7W8_9GAMM</name>
<sequence>MKYHLDKSYIDDTPNALLYQRIMDRYPRSVIGCFIISEDWNEQALLELKEKSEAWFLVGLQIDDMDFDRLDIIKGIVKCQPDEVKAVTDLLNVNAASTIIGIDIVDIKSLFECGNLFQFIQASAIGDSESDLVKVTTHKLVNQLSKAHHTKGLFIGMESVQSLPIEVFAYIADAVERLLPNIGEDIYYRSSMNDEPNSFHLKAIYAEEQVDSRELDADFTT</sequence>
<dbReference type="Proteomes" id="UP001620234">
    <property type="component" value="Unassembled WGS sequence"/>
</dbReference>
<accession>A0ABW8L7W8</accession>
<organism evidence="1 2">
    <name type="scientific">Psychrobacter namhaensis</name>
    <dbReference type="NCBI Taxonomy" id="292734"/>
    <lineage>
        <taxon>Bacteria</taxon>
        <taxon>Pseudomonadati</taxon>
        <taxon>Pseudomonadota</taxon>
        <taxon>Gammaproteobacteria</taxon>
        <taxon>Moraxellales</taxon>
        <taxon>Moraxellaceae</taxon>
        <taxon>Psychrobacter</taxon>
    </lineage>
</organism>
<comment type="caution">
    <text evidence="1">The sequence shown here is derived from an EMBL/GenBank/DDBJ whole genome shotgun (WGS) entry which is preliminary data.</text>
</comment>
<proteinExistence type="predicted"/>
<gene>
    <name evidence="1" type="ORF">ACI2I3_01710</name>
</gene>
<protein>
    <submittedName>
        <fullName evidence="1">Uncharacterized protein</fullName>
    </submittedName>
</protein>
<evidence type="ECO:0000313" key="1">
    <source>
        <dbReference type="EMBL" id="MFK4000048.1"/>
    </source>
</evidence>
<dbReference type="EMBL" id="JBJDPD010000001">
    <property type="protein sequence ID" value="MFK4000048.1"/>
    <property type="molecule type" value="Genomic_DNA"/>
</dbReference>